<name>A0A5B9W612_9BACT</name>
<sequence>MAQWEKFSTWALVCEEVLDTEHSDDWYDDIIAELRRRGFGLDQIDAMRKLAWGTAGWLNFDKMLWEWCSLDEKDIRLALDWQLREGVITRQRYEQCLGFVEQPATIGVSDA</sequence>
<evidence type="ECO:0000313" key="2">
    <source>
        <dbReference type="Proteomes" id="UP000324233"/>
    </source>
</evidence>
<dbReference type="KEGG" id="agv:OJF2_41420"/>
<gene>
    <name evidence="1" type="ORF">OJF2_41420</name>
</gene>
<dbReference type="Proteomes" id="UP000324233">
    <property type="component" value="Chromosome"/>
</dbReference>
<reference evidence="1 2" key="1">
    <citation type="submission" date="2019-08" db="EMBL/GenBank/DDBJ databases">
        <title>Deep-cultivation of Planctomycetes and their phenomic and genomic characterization uncovers novel biology.</title>
        <authorList>
            <person name="Wiegand S."/>
            <person name="Jogler M."/>
            <person name="Boedeker C."/>
            <person name="Pinto D."/>
            <person name="Vollmers J."/>
            <person name="Rivas-Marin E."/>
            <person name="Kohn T."/>
            <person name="Peeters S.H."/>
            <person name="Heuer A."/>
            <person name="Rast P."/>
            <person name="Oberbeckmann S."/>
            <person name="Bunk B."/>
            <person name="Jeske O."/>
            <person name="Meyerdierks A."/>
            <person name="Storesund J.E."/>
            <person name="Kallscheuer N."/>
            <person name="Luecker S."/>
            <person name="Lage O.M."/>
            <person name="Pohl T."/>
            <person name="Merkel B.J."/>
            <person name="Hornburger P."/>
            <person name="Mueller R.-W."/>
            <person name="Bruemmer F."/>
            <person name="Labrenz M."/>
            <person name="Spormann A.M."/>
            <person name="Op den Camp H."/>
            <person name="Overmann J."/>
            <person name="Amann R."/>
            <person name="Jetten M.S.M."/>
            <person name="Mascher T."/>
            <person name="Medema M.H."/>
            <person name="Devos D.P."/>
            <person name="Kaster A.-K."/>
            <person name="Ovreas L."/>
            <person name="Rohde M."/>
            <person name="Galperin M.Y."/>
            <person name="Jogler C."/>
        </authorList>
    </citation>
    <scope>NUCLEOTIDE SEQUENCE [LARGE SCALE GENOMIC DNA]</scope>
    <source>
        <strain evidence="1 2">OJF2</strain>
    </source>
</reference>
<dbReference type="EMBL" id="CP042997">
    <property type="protein sequence ID" value="QEH35589.1"/>
    <property type="molecule type" value="Genomic_DNA"/>
</dbReference>
<accession>A0A5B9W612</accession>
<organism evidence="1 2">
    <name type="scientific">Aquisphaera giovannonii</name>
    <dbReference type="NCBI Taxonomy" id="406548"/>
    <lineage>
        <taxon>Bacteria</taxon>
        <taxon>Pseudomonadati</taxon>
        <taxon>Planctomycetota</taxon>
        <taxon>Planctomycetia</taxon>
        <taxon>Isosphaerales</taxon>
        <taxon>Isosphaeraceae</taxon>
        <taxon>Aquisphaera</taxon>
    </lineage>
</organism>
<dbReference type="AlphaFoldDB" id="A0A5B9W612"/>
<protein>
    <submittedName>
        <fullName evidence="1">Uncharacterized protein</fullName>
    </submittedName>
</protein>
<keyword evidence="2" id="KW-1185">Reference proteome</keyword>
<proteinExistence type="predicted"/>
<evidence type="ECO:0000313" key="1">
    <source>
        <dbReference type="EMBL" id="QEH35589.1"/>
    </source>
</evidence>